<dbReference type="SUPFAM" id="SSF51735">
    <property type="entry name" value="NAD(P)-binding Rossmann-fold domains"/>
    <property type="match status" value="1"/>
</dbReference>
<organism evidence="1 2">
    <name type="scientific">Rubrobacter tropicus</name>
    <dbReference type="NCBI Taxonomy" id="2653851"/>
    <lineage>
        <taxon>Bacteria</taxon>
        <taxon>Bacillati</taxon>
        <taxon>Actinomycetota</taxon>
        <taxon>Rubrobacteria</taxon>
        <taxon>Rubrobacterales</taxon>
        <taxon>Rubrobacteraceae</taxon>
        <taxon>Rubrobacter</taxon>
    </lineage>
</organism>
<dbReference type="EMBL" id="CP045119">
    <property type="protein sequence ID" value="QIN84177.1"/>
    <property type="molecule type" value="Genomic_DNA"/>
</dbReference>
<dbReference type="PANTHER" id="PTHR43431">
    <property type="entry name" value="OXIDOREDUCTASE, SHORT CHAIN DEHYDROGENASE/REDUCTASE FAMILY (AFU_ORTHOLOGUE AFUA_5G14000)"/>
    <property type="match status" value="1"/>
</dbReference>
<dbReference type="Proteomes" id="UP000501452">
    <property type="component" value="Chromosome"/>
</dbReference>
<gene>
    <name evidence="1" type="ORF">GBA63_17125</name>
</gene>
<dbReference type="InterPro" id="IPR002347">
    <property type="entry name" value="SDR_fam"/>
</dbReference>
<proteinExistence type="predicted"/>
<dbReference type="RefSeq" id="WP_166178103.1">
    <property type="nucleotide sequence ID" value="NZ_CP045119.1"/>
</dbReference>
<keyword evidence="2" id="KW-1185">Reference proteome</keyword>
<protein>
    <submittedName>
        <fullName evidence="1">SDR family NAD(P)-dependent oxidoreductase</fullName>
    </submittedName>
</protein>
<dbReference type="KEGG" id="rub:GBA63_17125"/>
<dbReference type="InterPro" id="IPR036291">
    <property type="entry name" value="NAD(P)-bd_dom_sf"/>
</dbReference>
<accession>A0A6G8QD43</accession>
<evidence type="ECO:0000313" key="1">
    <source>
        <dbReference type="EMBL" id="QIN84177.1"/>
    </source>
</evidence>
<dbReference type="Pfam" id="PF00106">
    <property type="entry name" value="adh_short"/>
    <property type="match status" value="1"/>
</dbReference>
<evidence type="ECO:0000313" key="2">
    <source>
        <dbReference type="Proteomes" id="UP000501452"/>
    </source>
</evidence>
<dbReference type="Gene3D" id="3.40.50.720">
    <property type="entry name" value="NAD(P)-binding Rossmann-like Domain"/>
    <property type="match status" value="1"/>
</dbReference>
<name>A0A6G8QD43_9ACTN</name>
<reference evidence="1 2" key="1">
    <citation type="submission" date="2019-10" db="EMBL/GenBank/DDBJ databases">
        <title>Rubrobacter sp nov SCSIO 52090 isolated from a deep-sea sediment in the South China Sea.</title>
        <authorList>
            <person name="Chen R.W."/>
        </authorList>
    </citation>
    <scope>NUCLEOTIDE SEQUENCE [LARGE SCALE GENOMIC DNA]</scope>
    <source>
        <strain evidence="1 2">SCSIO 52909</strain>
    </source>
</reference>
<dbReference type="PRINTS" id="PR00081">
    <property type="entry name" value="GDHRDH"/>
</dbReference>
<dbReference type="AlphaFoldDB" id="A0A6G8QD43"/>
<dbReference type="PANTHER" id="PTHR43431:SF1">
    <property type="entry name" value="OS08G0476300 PROTEIN"/>
    <property type="match status" value="1"/>
</dbReference>
<sequence>MNGKTAAILGVGPGLGSAVARRFAGEGFSVALMARREESVSGIRQEIEEGGGKARPIPTDATDPASVAAAFGEVRNSLGDPEVFVYNAGAFQMGGILDVSPEKFDECFKANCAGAFYAAQQVLPAMVEAGRGTVLLTGATAALRGSARFSALAVGKFGLRALAQSMAREFGPQGVHVAHVVIDGQIDTPRVREMSPGREDHTMLSPDAIAETYWLLHEQDPTAWTLEMDLRPAVEGF</sequence>